<dbReference type="InterPro" id="IPR057767">
    <property type="entry name" value="UGSC-like_dom"/>
</dbReference>
<dbReference type="OrthoDB" id="2990547at2"/>
<name>A0A1I3MT02_9PSEU</name>
<sequence length="179" mass="18611">MANTILDPTGGRRAVSEGAAVLTPRRARLAGATVGLLSNTKQNAALFLDELGKLLQERYGVEAVRPSVKTAFALPLPEEQLSELAETCDAVITGVGDCGSCSASAVADGVALERRGIPAAVICSDAFVVTADAMADLRGAKGYHYAKTAHPVAVLNPDEVRKRAEEVLPEIVAILTEAS</sequence>
<dbReference type="EMBL" id="FORP01000002">
    <property type="protein sequence ID" value="SFI99930.1"/>
    <property type="molecule type" value="Genomic_DNA"/>
</dbReference>
<dbReference type="NCBIfam" id="NF041046">
    <property type="entry name" value="UGSC_fam"/>
    <property type="match status" value="1"/>
</dbReference>
<gene>
    <name evidence="2" type="ORF">SAMN05421835_102456</name>
</gene>
<dbReference type="Pfam" id="PF24696">
    <property type="entry name" value="UGSC"/>
    <property type="match status" value="1"/>
</dbReference>
<proteinExistence type="predicted"/>
<protein>
    <recommendedName>
        <fullName evidence="1">UGSC-like domain-containing protein</fullName>
    </recommendedName>
</protein>
<dbReference type="STRING" id="115433.SAMN05421835_102456"/>
<reference evidence="2 3" key="1">
    <citation type="submission" date="2016-10" db="EMBL/GenBank/DDBJ databases">
        <authorList>
            <person name="de Groot N.N."/>
        </authorList>
    </citation>
    <scope>NUCLEOTIDE SEQUENCE [LARGE SCALE GENOMIC DNA]</scope>
    <source>
        <strain evidence="2 3">DSM 44468</strain>
    </source>
</reference>
<evidence type="ECO:0000313" key="2">
    <source>
        <dbReference type="EMBL" id="SFI99930.1"/>
    </source>
</evidence>
<dbReference type="Proteomes" id="UP000199025">
    <property type="component" value="Unassembled WGS sequence"/>
</dbReference>
<dbReference type="InterPro" id="IPR049831">
    <property type="entry name" value="UGSC_seleno"/>
</dbReference>
<evidence type="ECO:0000313" key="3">
    <source>
        <dbReference type="Proteomes" id="UP000199025"/>
    </source>
</evidence>
<accession>A0A1I3MT02</accession>
<keyword evidence="3" id="KW-1185">Reference proteome</keyword>
<dbReference type="RefSeq" id="WP_091504743.1">
    <property type="nucleotide sequence ID" value="NZ_CBDQZW010000007.1"/>
</dbReference>
<feature type="domain" description="UGSC-like" evidence="1">
    <location>
        <begin position="4"/>
        <end position="176"/>
    </location>
</feature>
<organism evidence="2 3">
    <name type="scientific">Amycolatopsis sacchari</name>
    <dbReference type="NCBI Taxonomy" id="115433"/>
    <lineage>
        <taxon>Bacteria</taxon>
        <taxon>Bacillati</taxon>
        <taxon>Actinomycetota</taxon>
        <taxon>Actinomycetes</taxon>
        <taxon>Pseudonocardiales</taxon>
        <taxon>Pseudonocardiaceae</taxon>
        <taxon>Amycolatopsis</taxon>
    </lineage>
</organism>
<evidence type="ECO:0000259" key="1">
    <source>
        <dbReference type="Pfam" id="PF24696"/>
    </source>
</evidence>
<dbReference type="AlphaFoldDB" id="A0A1I3MT02"/>